<proteinExistence type="predicted"/>
<evidence type="ECO:0000313" key="3">
    <source>
        <dbReference type="Proteomes" id="UP001156932"/>
    </source>
</evidence>
<evidence type="ECO:0000256" key="1">
    <source>
        <dbReference type="SAM" id="Phobius"/>
    </source>
</evidence>
<keyword evidence="1" id="KW-0472">Membrane</keyword>
<accession>A0A9E8VDR1</accession>
<keyword evidence="1" id="KW-0812">Transmembrane</keyword>
<reference evidence="2 3" key="1">
    <citation type="submission" date="2022-10" db="EMBL/GenBank/DDBJ databases">
        <title>Evolutionary Diversification of Methanotrophic Ca. Methanophagales (ANME-1) and Their Expansive Virome.</title>
        <authorList>
            <person name="Laso-Perez R."/>
            <person name="Wu F."/>
            <person name="Cremiere A."/>
            <person name="Speth D.R."/>
            <person name="Magyar J.S."/>
            <person name="Krupovic M."/>
            <person name="Orphan V.J."/>
        </authorList>
    </citation>
    <scope>NUCLEOTIDE SEQUENCE [LARGE SCALE GENOMIC DNA]</scope>
</reference>
<protein>
    <submittedName>
        <fullName evidence="2">Uncharacterized protein</fullName>
    </submittedName>
</protein>
<keyword evidence="3" id="KW-1185">Reference proteome</keyword>
<evidence type="ECO:0000313" key="2">
    <source>
        <dbReference type="EMBL" id="WAE39651.1"/>
    </source>
</evidence>
<name>A0A9E8VDR1_9VIRU</name>
<organism evidence="2 3">
    <name type="scientific">Methanophagales virus GBV303</name>
    <dbReference type="NCBI Taxonomy" id="2986514"/>
    <lineage>
        <taxon>Viruses</taxon>
        <taxon>Viruses incertae sedis</taxon>
        <taxon>Itzamnaviridae</taxon>
        <taxon>Demiitzamnavirus</taxon>
        <taxon>Demiitzamnavirus mexicoense</taxon>
    </lineage>
</organism>
<keyword evidence="1" id="KW-1133">Transmembrane helix</keyword>
<feature type="transmembrane region" description="Helical" evidence="1">
    <location>
        <begin position="402"/>
        <end position="421"/>
    </location>
</feature>
<sequence>MRKIALVLAFAFLLLGASECKAGITYNASTNTITLVGDEEKGNSSTNPFTFEDIYQANVNGSWGVVTKLNSTTYLIEALLRIGDGVNETWFRDENKVIIHQVSGPTSWRSSNWWVRKNAHFQLGELVDEETREVKDGCVIYFNSTGYHCFRGEGDTRLYACAFYNAYSFAVENNGRVWGCQFVGHDGASATWLYCYAHWYQVNAYDVEWGFYLASPYSTYENMIIDGGKAAFRLEGSEVTVRNVKIRNCNYIAYIYYSGSDYSYFIDLDADEWKFLWYSAPNARAYRQYTFNLKVTDKEGNPIDNATVKVYDKNKTLEFETKTNGNGEIPEQIITRGYYDQAHGNTLVDFSPHMLIVEKEGYETYIMYFAPERKIDWTVPLERKKEEKVIVRERKKESMEEGLVLGFGFAIAFFGLAIFFLKGGEIR</sequence>
<dbReference type="Proteomes" id="UP001156932">
    <property type="component" value="Segment"/>
</dbReference>
<dbReference type="EMBL" id="OP880254">
    <property type="protein sequence ID" value="WAE39651.1"/>
    <property type="molecule type" value="Genomic_DNA"/>
</dbReference>
<dbReference type="InterPro" id="IPR008969">
    <property type="entry name" value="CarboxyPept-like_regulatory"/>
</dbReference>
<gene>
    <name evidence="2" type="ORF">NNKAGPMP_00015</name>
</gene>
<dbReference type="SUPFAM" id="SSF49464">
    <property type="entry name" value="Carboxypeptidase regulatory domain-like"/>
    <property type="match status" value="1"/>
</dbReference>